<organism evidence="4 5">
    <name type="scientific">Plantactinospora mayteni</name>
    <dbReference type="NCBI Taxonomy" id="566021"/>
    <lineage>
        <taxon>Bacteria</taxon>
        <taxon>Bacillati</taxon>
        <taxon>Actinomycetota</taxon>
        <taxon>Actinomycetes</taxon>
        <taxon>Micromonosporales</taxon>
        <taxon>Micromonosporaceae</taxon>
        <taxon>Plantactinospora</taxon>
    </lineage>
</organism>
<dbReference type="PROSITE" id="PS51462">
    <property type="entry name" value="NUDIX"/>
    <property type="match status" value="1"/>
</dbReference>
<dbReference type="Pfam" id="PF00293">
    <property type="entry name" value="NUDIX"/>
    <property type="match status" value="1"/>
</dbReference>
<protein>
    <recommendedName>
        <fullName evidence="3">Nudix hydrolase domain-containing protein</fullName>
    </recommendedName>
</protein>
<evidence type="ECO:0000313" key="5">
    <source>
        <dbReference type="Proteomes" id="UP000621500"/>
    </source>
</evidence>
<comment type="caution">
    <text evidence="4">The sequence shown here is derived from an EMBL/GenBank/DDBJ whole genome shotgun (WGS) entry which is preliminary data.</text>
</comment>
<sequence length="143" mass="15871">MGRYQACIDLHLILRDEHGRVLLGERQNTGWADGQLGLPSGHLEDGESARAGAAREAEEEIGVLIKSDELRLVHLMHHYTNSGRVALFFEAGSWTGEITNTEPDKCAGWNFYDLADLPANVVPYVAEALRHVAAGQRYSERGW</sequence>
<keyword evidence="2" id="KW-0378">Hydrolase</keyword>
<comment type="cofactor">
    <cofactor evidence="1">
        <name>Mg(2+)</name>
        <dbReference type="ChEBI" id="CHEBI:18420"/>
    </cofactor>
</comment>
<dbReference type="PROSITE" id="PS00893">
    <property type="entry name" value="NUDIX_BOX"/>
    <property type="match status" value="1"/>
</dbReference>
<dbReference type="Proteomes" id="UP000621500">
    <property type="component" value="Unassembled WGS sequence"/>
</dbReference>
<proteinExistence type="predicted"/>
<dbReference type="InterPro" id="IPR000086">
    <property type="entry name" value="NUDIX_hydrolase_dom"/>
</dbReference>
<name>A0ABQ4EW18_9ACTN</name>
<dbReference type="PANTHER" id="PTHR43046:SF16">
    <property type="entry name" value="ADP-RIBOSE PYROPHOSPHATASE YJHB-RELATED"/>
    <property type="match status" value="1"/>
</dbReference>
<dbReference type="SUPFAM" id="SSF55811">
    <property type="entry name" value="Nudix"/>
    <property type="match status" value="1"/>
</dbReference>
<reference evidence="4 5" key="1">
    <citation type="submission" date="2021-01" db="EMBL/GenBank/DDBJ databases">
        <title>Whole genome shotgun sequence of Plantactinospora mayteni NBRC 109088.</title>
        <authorList>
            <person name="Komaki H."/>
            <person name="Tamura T."/>
        </authorList>
    </citation>
    <scope>NUCLEOTIDE SEQUENCE [LARGE SCALE GENOMIC DNA]</scope>
    <source>
        <strain evidence="4 5">NBRC 109088</strain>
    </source>
</reference>
<feature type="domain" description="Nudix hydrolase" evidence="3">
    <location>
        <begin position="3"/>
        <end position="138"/>
    </location>
</feature>
<dbReference type="InterPro" id="IPR020084">
    <property type="entry name" value="NUDIX_hydrolase_CS"/>
</dbReference>
<dbReference type="EMBL" id="BONX01000036">
    <property type="protein sequence ID" value="GIG98805.1"/>
    <property type="molecule type" value="Genomic_DNA"/>
</dbReference>
<dbReference type="CDD" id="cd04683">
    <property type="entry name" value="NUDIX_Hydrolase"/>
    <property type="match status" value="1"/>
</dbReference>
<evidence type="ECO:0000259" key="3">
    <source>
        <dbReference type="PROSITE" id="PS51462"/>
    </source>
</evidence>
<dbReference type="RefSeq" id="WP_203860215.1">
    <property type="nucleotide sequence ID" value="NZ_BAAAZQ010000027.1"/>
</dbReference>
<evidence type="ECO:0000256" key="2">
    <source>
        <dbReference type="ARBA" id="ARBA00022801"/>
    </source>
</evidence>
<evidence type="ECO:0000256" key="1">
    <source>
        <dbReference type="ARBA" id="ARBA00001946"/>
    </source>
</evidence>
<keyword evidence="5" id="KW-1185">Reference proteome</keyword>
<dbReference type="InterPro" id="IPR015797">
    <property type="entry name" value="NUDIX_hydrolase-like_dom_sf"/>
</dbReference>
<accession>A0ABQ4EW18</accession>
<dbReference type="Gene3D" id="3.90.79.10">
    <property type="entry name" value="Nucleoside Triphosphate Pyrophosphohydrolase"/>
    <property type="match status" value="1"/>
</dbReference>
<evidence type="ECO:0000313" key="4">
    <source>
        <dbReference type="EMBL" id="GIG98805.1"/>
    </source>
</evidence>
<gene>
    <name evidence="4" type="ORF">Pma05_53780</name>
</gene>
<dbReference type="PANTHER" id="PTHR43046">
    <property type="entry name" value="GDP-MANNOSE MANNOSYL HYDROLASE"/>
    <property type="match status" value="1"/>
</dbReference>